<evidence type="ECO:0000313" key="2">
    <source>
        <dbReference type="EMBL" id="CAF4929896.1"/>
    </source>
</evidence>
<name>A0A818G8V1_9BILA</name>
<accession>A0A818G8V1</accession>
<dbReference type="Proteomes" id="UP000663872">
    <property type="component" value="Unassembled WGS sequence"/>
</dbReference>
<comment type="caution">
    <text evidence="1">The sequence shown here is derived from an EMBL/GenBank/DDBJ whole genome shotgun (WGS) entry which is preliminary data.</text>
</comment>
<reference evidence="1" key="1">
    <citation type="submission" date="2021-02" db="EMBL/GenBank/DDBJ databases">
        <authorList>
            <person name="Nowell W R."/>
        </authorList>
    </citation>
    <scope>NUCLEOTIDE SEQUENCE</scope>
</reference>
<organism evidence="1 3">
    <name type="scientific">Rotaria socialis</name>
    <dbReference type="NCBI Taxonomy" id="392032"/>
    <lineage>
        <taxon>Eukaryota</taxon>
        <taxon>Metazoa</taxon>
        <taxon>Spiralia</taxon>
        <taxon>Gnathifera</taxon>
        <taxon>Rotifera</taxon>
        <taxon>Eurotatoria</taxon>
        <taxon>Bdelloidea</taxon>
        <taxon>Philodinida</taxon>
        <taxon>Philodinidae</taxon>
        <taxon>Rotaria</taxon>
    </lineage>
</organism>
<dbReference type="Proteomes" id="UP000663848">
    <property type="component" value="Unassembled WGS sequence"/>
</dbReference>
<dbReference type="AlphaFoldDB" id="A0A818G8V1"/>
<gene>
    <name evidence="1" type="ORF">GRG538_LOCUS16804</name>
    <name evidence="2" type="ORF">QYT958_LOCUS31944</name>
</gene>
<proteinExistence type="predicted"/>
<dbReference type="EMBL" id="CAJNYT010002710">
    <property type="protein sequence ID" value="CAF3488190.1"/>
    <property type="molecule type" value="Genomic_DNA"/>
</dbReference>
<dbReference type="EMBL" id="CAJOBR010020475">
    <property type="protein sequence ID" value="CAF4929896.1"/>
    <property type="molecule type" value="Genomic_DNA"/>
</dbReference>
<sequence length="352" mass="40638">MAESICSCCKLLGKPPGQINFIITTGVPHSLVYDRIEYLLSNYSDTSSYTNDACLTSYETLISLSDRIFNINKHLSDQSTSTATHRCCNGFNTIPIDIDDISNLSQLDTFRKTILELLDPTNKEKPKVSSWIMLHGSICLEPAFLDIFIELSNFKPLLLSFTFTTLCFLVNEERLFQNWLFQSLSIQDYQSHTYPEYDHRLKSFFSLLNSSKYLQENTLLVEEQIVSTDSTLQTLLQGIFRNESSKYGANNDKLRFDMAKLLLPSRRTVRDIRDIRQNLQGSYHRIISNRLEPIFNDLQNSATATNAARQIVRIVLDDFKRMNDEAHVNIFCLETRLKRVPFACETYRSERV</sequence>
<evidence type="ECO:0000313" key="3">
    <source>
        <dbReference type="Proteomes" id="UP000663872"/>
    </source>
</evidence>
<protein>
    <submittedName>
        <fullName evidence="1">Uncharacterized protein</fullName>
    </submittedName>
</protein>
<evidence type="ECO:0000313" key="1">
    <source>
        <dbReference type="EMBL" id="CAF3488190.1"/>
    </source>
</evidence>